<dbReference type="Proteomes" id="UP001476807">
    <property type="component" value="Unassembled WGS sequence"/>
</dbReference>
<dbReference type="SUPFAM" id="SSF52540">
    <property type="entry name" value="P-loop containing nucleoside triphosphate hydrolases"/>
    <property type="match status" value="1"/>
</dbReference>
<evidence type="ECO:0000259" key="1">
    <source>
        <dbReference type="Pfam" id="PF07728"/>
    </source>
</evidence>
<name>A0ABV1RSM7_9BACT</name>
<evidence type="ECO:0000313" key="3">
    <source>
        <dbReference type="Proteomes" id="UP001476807"/>
    </source>
</evidence>
<dbReference type="Pfam" id="PF07728">
    <property type="entry name" value="AAA_5"/>
    <property type="match status" value="1"/>
</dbReference>
<dbReference type="RefSeq" id="WP_350411781.1">
    <property type="nucleotide sequence ID" value="NZ_JBEOKT010000005.1"/>
</dbReference>
<proteinExistence type="predicted"/>
<organism evidence="2 3">
    <name type="scientific">Pontibacter populi</name>
    <dbReference type="NCBI Taxonomy" id="890055"/>
    <lineage>
        <taxon>Bacteria</taxon>
        <taxon>Pseudomonadati</taxon>
        <taxon>Bacteroidota</taxon>
        <taxon>Cytophagia</taxon>
        <taxon>Cytophagales</taxon>
        <taxon>Hymenobacteraceae</taxon>
        <taxon>Pontibacter</taxon>
    </lineage>
</organism>
<dbReference type="PANTHER" id="PTHR37291">
    <property type="entry name" value="5-METHYLCYTOSINE-SPECIFIC RESTRICTION ENZYME B"/>
    <property type="match status" value="1"/>
</dbReference>
<dbReference type="Gene3D" id="3.40.50.300">
    <property type="entry name" value="P-loop containing nucleotide triphosphate hydrolases"/>
    <property type="match status" value="1"/>
</dbReference>
<sequence length="555" mass="63089">MPLRSLNELANEAKAKFEHNDYSNELELSDDFKHIFEQTLEDSQVTFYKHTFIITKSDGLRIYGPNQWFVLGIHLVDFLQELKEYKRHTARIFSSQAPRGTAKELQPIYVRLKNAGSPERISADDASAIDSYFSLESDRMYYKQFVTNYNWWVGSKGLDRGDYAYTPLLTIPKLVHDTHSLVAGIALMYASNPALLEAIIPIADRAVSQSTQQIVVNTQLNLPHNWIVYGAPGTGKSNYLDAKANALFAEDNRLRVTFYPDYSYSKFVGTYKPVPVYKTVPSADNSVYYDYERREHTGETRREPIIDYKFVPGPFLTQLVKALKSPSEPVLLQIEEVNRANAAAVFGEVFQLLDRDNGRSCYSVGLSKEAMKYIQDEVEGFCSETVSLPSNLYLWATMNSADQGVLPLDSAFKRRWVFKYLPLNRNAGVISDWSFNISGVEFSWALLREIINTKLASEKVSEDKLLGPFFISRSVLSDTDAVISNLLLYLREDVVRHKPSVLFNDIDGSYNLSKLIQRFKSFPLDTFTFSIHDAVINDTGTDTEAQAILNEDQQI</sequence>
<dbReference type="InterPro" id="IPR027417">
    <property type="entry name" value="P-loop_NTPase"/>
</dbReference>
<feature type="domain" description="ATPase dynein-related AAA" evidence="1">
    <location>
        <begin position="227"/>
        <end position="415"/>
    </location>
</feature>
<dbReference type="InterPro" id="IPR011704">
    <property type="entry name" value="ATPase_dyneun-rel_AAA"/>
</dbReference>
<gene>
    <name evidence="2" type="ORF">ABS362_07505</name>
</gene>
<protein>
    <submittedName>
        <fullName evidence="2">AAA family ATPase</fullName>
    </submittedName>
</protein>
<evidence type="ECO:0000313" key="2">
    <source>
        <dbReference type="EMBL" id="MER2997387.1"/>
    </source>
</evidence>
<dbReference type="EMBL" id="JBEOKT010000005">
    <property type="protein sequence ID" value="MER2997387.1"/>
    <property type="molecule type" value="Genomic_DNA"/>
</dbReference>
<keyword evidence="3" id="KW-1185">Reference proteome</keyword>
<accession>A0ABV1RSM7</accession>
<dbReference type="InterPro" id="IPR052934">
    <property type="entry name" value="Methyl-DNA_Rec/Restrict_Enz"/>
</dbReference>
<dbReference type="PANTHER" id="PTHR37291:SF1">
    <property type="entry name" value="TYPE IV METHYL-DIRECTED RESTRICTION ENZYME ECOKMCRB SUBUNIT"/>
    <property type="match status" value="1"/>
</dbReference>
<comment type="caution">
    <text evidence="2">The sequence shown here is derived from an EMBL/GenBank/DDBJ whole genome shotgun (WGS) entry which is preliminary data.</text>
</comment>
<reference evidence="2 3" key="1">
    <citation type="submission" date="2024-06" db="EMBL/GenBank/DDBJ databases">
        <title>Pontibacter populi HYL7-15.</title>
        <authorList>
            <person name="Kim M.K."/>
        </authorList>
    </citation>
    <scope>NUCLEOTIDE SEQUENCE [LARGE SCALE GENOMIC DNA]</scope>
    <source>
        <strain evidence="2 3">HYL7-15</strain>
    </source>
</reference>